<dbReference type="SUPFAM" id="SSF81464">
    <property type="entry name" value="Cytochrome c oxidase subunit II-like, transmembrane region"/>
    <property type="match status" value="1"/>
</dbReference>
<dbReference type="Gene3D" id="1.10.287.90">
    <property type="match status" value="1"/>
</dbReference>
<evidence type="ECO:0000256" key="2">
    <source>
        <dbReference type="ARBA" id="ARBA00007866"/>
    </source>
</evidence>
<comment type="subcellular location">
    <subcellularLocation>
        <location evidence="1">Cell membrane</location>
        <topology evidence="1">Multi-pass membrane protein</topology>
    </subcellularLocation>
</comment>
<keyword evidence="9 15" id="KW-1133">Transmembrane helix</keyword>
<gene>
    <name evidence="18" type="primary">cyoA</name>
    <name evidence="18" type="ORF">FNJ47_17020</name>
</gene>
<keyword evidence="8 14" id="KW-0249">Electron transport</keyword>
<evidence type="ECO:0000256" key="11">
    <source>
        <dbReference type="ARBA" id="ARBA00023136"/>
    </source>
</evidence>
<keyword evidence="5 14" id="KW-0679">Respiratory chain</keyword>
<dbReference type="GO" id="GO:0042773">
    <property type="term" value="P:ATP synthesis coupled electron transport"/>
    <property type="evidence" value="ECO:0007669"/>
    <property type="project" value="TreeGrafter"/>
</dbReference>
<dbReference type="Gene3D" id="2.60.40.420">
    <property type="entry name" value="Cupredoxins - blue copper proteins"/>
    <property type="match status" value="1"/>
</dbReference>
<keyword evidence="19" id="KW-1185">Reference proteome</keyword>
<evidence type="ECO:0000256" key="12">
    <source>
        <dbReference type="ARBA" id="ARBA00023139"/>
    </source>
</evidence>
<dbReference type="PROSITE" id="PS50999">
    <property type="entry name" value="COX2_TM"/>
    <property type="match status" value="1"/>
</dbReference>
<protein>
    <recommendedName>
        <fullName evidence="14">Ubiquinol oxidase subunit 2</fullName>
    </recommendedName>
</protein>
<keyword evidence="7" id="KW-0732">Signal</keyword>
<evidence type="ECO:0000256" key="6">
    <source>
        <dbReference type="ARBA" id="ARBA00022692"/>
    </source>
</evidence>
<dbReference type="GO" id="GO:0005886">
    <property type="term" value="C:plasma membrane"/>
    <property type="evidence" value="ECO:0007669"/>
    <property type="project" value="UniProtKB-SubCell"/>
</dbReference>
<dbReference type="InterPro" id="IPR045187">
    <property type="entry name" value="CcO_II"/>
</dbReference>
<keyword evidence="11 14" id="KW-0472">Membrane</keyword>
<dbReference type="InterPro" id="IPR034227">
    <property type="entry name" value="CuRO_UO_II"/>
</dbReference>
<dbReference type="InterPro" id="IPR011759">
    <property type="entry name" value="Cyt_c_oxidase_su2_TM_dom"/>
</dbReference>
<evidence type="ECO:0000256" key="13">
    <source>
        <dbReference type="ARBA" id="ARBA00023288"/>
    </source>
</evidence>
<dbReference type="Proteomes" id="UP000468531">
    <property type="component" value="Unassembled WGS sequence"/>
</dbReference>
<keyword evidence="12" id="KW-0564">Palmitate</keyword>
<comment type="similarity">
    <text evidence="2 14">Belongs to the cytochrome c oxidase subunit 2 family.</text>
</comment>
<dbReference type="InterPro" id="IPR036257">
    <property type="entry name" value="Cyt_c_oxidase_su2_TM_sf"/>
</dbReference>
<proteinExistence type="inferred from homology"/>
<dbReference type="AlphaFoldDB" id="A0A6P1BGE0"/>
<comment type="caution">
    <text evidence="18">The sequence shown here is derived from an EMBL/GenBank/DDBJ whole genome shotgun (WGS) entry which is preliminary data.</text>
</comment>
<evidence type="ECO:0000256" key="7">
    <source>
        <dbReference type="ARBA" id="ARBA00022729"/>
    </source>
</evidence>
<keyword evidence="6 15" id="KW-0812">Transmembrane</keyword>
<dbReference type="NCBIfam" id="TIGR01433">
    <property type="entry name" value="CyoA"/>
    <property type="match status" value="1"/>
</dbReference>
<evidence type="ECO:0000256" key="8">
    <source>
        <dbReference type="ARBA" id="ARBA00022982"/>
    </source>
</evidence>
<dbReference type="GO" id="GO:0004129">
    <property type="term" value="F:cytochrome-c oxidase activity"/>
    <property type="evidence" value="ECO:0007669"/>
    <property type="project" value="UniProtKB-UniRule"/>
</dbReference>
<keyword evidence="10 14" id="KW-0560">Oxidoreductase</keyword>
<keyword evidence="13" id="KW-0449">Lipoprotein</keyword>
<dbReference type="EMBL" id="VKHP01000060">
    <property type="protein sequence ID" value="NEU97488.1"/>
    <property type="molecule type" value="Genomic_DNA"/>
</dbReference>
<evidence type="ECO:0000256" key="1">
    <source>
        <dbReference type="ARBA" id="ARBA00004651"/>
    </source>
</evidence>
<evidence type="ECO:0000256" key="10">
    <source>
        <dbReference type="ARBA" id="ARBA00023002"/>
    </source>
</evidence>
<dbReference type="InterPro" id="IPR008972">
    <property type="entry name" value="Cupredoxin"/>
</dbReference>
<dbReference type="PROSITE" id="PS51257">
    <property type="entry name" value="PROKAR_LIPOPROTEIN"/>
    <property type="match status" value="1"/>
</dbReference>
<accession>A0A6P1BGE0</accession>
<dbReference type="CDD" id="cd04212">
    <property type="entry name" value="CuRO_UO_II"/>
    <property type="match status" value="1"/>
</dbReference>
<feature type="domain" description="Cytochrome oxidase subunit II copper A binding" evidence="16">
    <location>
        <begin position="118"/>
        <end position="230"/>
    </location>
</feature>
<feature type="transmembrane region" description="Helical" evidence="15">
    <location>
        <begin position="84"/>
        <end position="105"/>
    </location>
</feature>
<evidence type="ECO:0000256" key="4">
    <source>
        <dbReference type="ARBA" id="ARBA00022475"/>
    </source>
</evidence>
<evidence type="ECO:0000256" key="5">
    <source>
        <dbReference type="ARBA" id="ARBA00022660"/>
    </source>
</evidence>
<evidence type="ECO:0000313" key="18">
    <source>
        <dbReference type="EMBL" id="NEU97488.1"/>
    </source>
</evidence>
<evidence type="ECO:0000256" key="3">
    <source>
        <dbReference type="ARBA" id="ARBA00022448"/>
    </source>
</evidence>
<evidence type="ECO:0000256" key="9">
    <source>
        <dbReference type="ARBA" id="ARBA00022989"/>
    </source>
</evidence>
<dbReference type="GO" id="GO:0009486">
    <property type="term" value="F:cytochrome bo3 ubiquinol oxidase activity"/>
    <property type="evidence" value="ECO:0007669"/>
    <property type="project" value="InterPro"/>
</dbReference>
<dbReference type="GO" id="GO:0005507">
    <property type="term" value="F:copper ion binding"/>
    <property type="evidence" value="ECO:0007669"/>
    <property type="project" value="InterPro"/>
</dbReference>
<dbReference type="SUPFAM" id="SSF49503">
    <property type="entry name" value="Cupredoxins"/>
    <property type="match status" value="1"/>
</dbReference>
<keyword evidence="3 14" id="KW-0813">Transport</keyword>
<dbReference type="PIRSF" id="PIRSF000292">
    <property type="entry name" value="Ubi_od_II"/>
    <property type="match status" value="1"/>
</dbReference>
<evidence type="ECO:0000259" key="17">
    <source>
        <dbReference type="PROSITE" id="PS50999"/>
    </source>
</evidence>
<dbReference type="InterPro" id="IPR010514">
    <property type="entry name" value="COX_ARM"/>
</dbReference>
<feature type="transmembrane region" description="Helical" evidence="15">
    <location>
        <begin position="37"/>
        <end position="63"/>
    </location>
</feature>
<dbReference type="Pfam" id="PF00116">
    <property type="entry name" value="COX2"/>
    <property type="match status" value="1"/>
</dbReference>
<evidence type="ECO:0000313" key="19">
    <source>
        <dbReference type="Proteomes" id="UP000468531"/>
    </source>
</evidence>
<sequence>MRYGLLTLVLIGASLLGGCTEGVLDPKGPIALAERQILINATGIMLAIVIPVVIATLGVGFWFRASNERARYRPDFVYSGRLEMLVWSIPLMTVLLTGTVAWIGAYDLDPPKLIASSTKPIKVQAISLDWKWLFIYPELGVASVNHLTIPVGTPVSFELTSSGVMNSFFVPQLAGQIYAMSGMVTRLNLQADYAGTYRGLSANFSGEGFADMHFNVDAMPPERFAQWVDSTRSVGPVLDLKTYADLARPSVAVTPFTYHSVAPGLFDSIRMASMQSDDALCRRYPTSMRAEK</sequence>
<organism evidence="18 19">
    <name type="scientific">Bradyrhizobium uaiense</name>
    <dbReference type="NCBI Taxonomy" id="2594946"/>
    <lineage>
        <taxon>Bacteria</taxon>
        <taxon>Pseudomonadati</taxon>
        <taxon>Pseudomonadota</taxon>
        <taxon>Alphaproteobacteria</taxon>
        <taxon>Hyphomicrobiales</taxon>
        <taxon>Nitrobacteraceae</taxon>
        <taxon>Bradyrhizobium</taxon>
    </lineage>
</organism>
<evidence type="ECO:0000256" key="15">
    <source>
        <dbReference type="SAM" id="Phobius"/>
    </source>
</evidence>
<feature type="domain" description="Cytochrome oxidase subunit II transmembrane region profile" evidence="17">
    <location>
        <begin position="15"/>
        <end position="112"/>
    </location>
</feature>
<name>A0A6P1BGE0_9BRAD</name>
<dbReference type="RefSeq" id="WP_163154954.1">
    <property type="nucleotide sequence ID" value="NZ_VKHP01000060.1"/>
</dbReference>
<dbReference type="InterPro" id="IPR006333">
    <property type="entry name" value="Cyt_o_ubiquinol_oxidase_su2"/>
</dbReference>
<keyword evidence="4 14" id="KW-1003">Cell membrane</keyword>
<evidence type="ECO:0000259" key="16">
    <source>
        <dbReference type="PROSITE" id="PS50857"/>
    </source>
</evidence>
<dbReference type="GO" id="GO:0016682">
    <property type="term" value="F:oxidoreductase activity, acting on diphenols and related substances as donors, oxygen as acceptor"/>
    <property type="evidence" value="ECO:0007669"/>
    <property type="project" value="InterPro"/>
</dbReference>
<dbReference type="Pfam" id="PF06481">
    <property type="entry name" value="COX_ARM"/>
    <property type="match status" value="1"/>
</dbReference>
<evidence type="ECO:0000256" key="14">
    <source>
        <dbReference type="PIRNR" id="PIRNR000292"/>
    </source>
</evidence>
<dbReference type="PANTHER" id="PTHR22888">
    <property type="entry name" value="CYTOCHROME C OXIDASE, SUBUNIT II"/>
    <property type="match status" value="1"/>
</dbReference>
<dbReference type="InterPro" id="IPR002429">
    <property type="entry name" value="CcO_II-like_C"/>
</dbReference>
<dbReference type="PROSITE" id="PS50857">
    <property type="entry name" value="COX2_CUA"/>
    <property type="match status" value="1"/>
</dbReference>
<dbReference type="PANTHER" id="PTHR22888:SF18">
    <property type="entry name" value="CYTOCHROME BO(3) UBIQUINOL OXIDASE SUBUNIT 2"/>
    <property type="match status" value="1"/>
</dbReference>
<reference evidence="18 19" key="1">
    <citation type="journal article" date="2020" name="Arch. Microbiol.">
        <title>Bradyrhizobium uaiense sp. nov., a new highly efficient cowpea symbiont.</title>
        <authorList>
            <person name="Cabral Michel D."/>
            <person name="Azarias Guimaraes A."/>
            <person name="Martins da Costa E."/>
            <person name="Soares de Carvalho T."/>
            <person name="Balsanelli E."/>
            <person name="Willems A."/>
            <person name="Maltempi de Souza E."/>
            <person name="de Souza Moreira F.M."/>
        </authorList>
    </citation>
    <scope>NUCLEOTIDE SEQUENCE [LARGE SCALE GENOMIC DNA]</scope>
    <source>
        <strain evidence="18 19">UFLA 03-164</strain>
    </source>
</reference>